<comment type="subcellular location">
    <subcellularLocation>
        <location evidence="1">Cell membrane</location>
        <topology evidence="1">Multi-pass membrane protein</topology>
    </subcellularLocation>
</comment>
<evidence type="ECO:0000259" key="8">
    <source>
        <dbReference type="Pfam" id="PF13567"/>
    </source>
</evidence>
<evidence type="ECO:0000313" key="10">
    <source>
        <dbReference type="Proteomes" id="UP001368270"/>
    </source>
</evidence>
<dbReference type="InterPro" id="IPR004477">
    <property type="entry name" value="ComEC_N"/>
</dbReference>
<sequence length="680" mass="72700">MLRIALFLERTLRGQSGHLFHWCPVFLALGIGLYFSIRFEPDQALVFGLLALAIPLLIWAALDRSGFMAIPIALTLVIAGFTLATWRAHEAAAPRLDLPYNGLVAGRVIDIDRSSSDALRVTLDQVAMWDLGARAPPERVRVSLHGKAEGFRPLPLQRIKMKARLAPPAGPVEPGGFDFQRHAWFQSLGALGYTRALPREITPPPDGLSTSSVRFALSEGIRKHLSGDVGAVAAAITTGDRSHLRQSTTEHLRTTNLAHLLAISGLHMGLLVGVVFAGLRSVMALWPYVALHVQVKKYAAGGALLAAAAYLALSGASIATERAFVMAAVALVAVMLDRRAISMRSVAIAALIVLALRPESLLSPGFHMSFAATTALVWVFGVLRSPSGWPVPGWLKPILALCLTSFVAGAATAPFAGAHFHGYAAYGLPANLLAVPIMGAVVMPAAVVAFCLAPLGLEGVALAVMGWGLQWILWVAAFFADLDGARRAVVAPPGVVLPLITLGALFVMLWVGRLRSFGLVPLALGGWLWVAVERPDVLIDESSAVVGVMTEAGRTVNKSRGQGFAVRVWLENDGDVVDQQGAFERREDGHKDAAFAYLDGHAIWVKPGKVKSDQRVACRSSDILIASEELRHSLPCRVITPKTMAKTGALAIYVRGDSLKFVSVAETRGTRLWSPPGQAQ</sequence>
<keyword evidence="10" id="KW-1185">Reference proteome</keyword>
<name>A0ABU8QBV3_9RHOB</name>
<keyword evidence="5 6" id="KW-0472">Membrane</keyword>
<dbReference type="RefSeq" id="WP_339401977.1">
    <property type="nucleotide sequence ID" value="NZ_JBBGAZ010000001.1"/>
</dbReference>
<accession>A0ABU8QBV3</accession>
<evidence type="ECO:0000256" key="4">
    <source>
        <dbReference type="ARBA" id="ARBA00022989"/>
    </source>
</evidence>
<feature type="domain" description="ComEC/Rec2-related protein" evidence="7">
    <location>
        <begin position="237"/>
        <end position="512"/>
    </location>
</feature>
<gene>
    <name evidence="9" type="ORF">WG622_01505</name>
</gene>
<dbReference type="PANTHER" id="PTHR30619:SF1">
    <property type="entry name" value="RECOMBINATION PROTEIN 2"/>
    <property type="match status" value="1"/>
</dbReference>
<feature type="transmembrane region" description="Helical" evidence="6">
    <location>
        <begin position="460"/>
        <end position="479"/>
    </location>
</feature>
<feature type="transmembrane region" description="Helical" evidence="6">
    <location>
        <begin position="44"/>
        <end position="62"/>
    </location>
</feature>
<keyword evidence="3 6" id="KW-0812">Transmembrane</keyword>
<feature type="transmembrane region" description="Helical" evidence="6">
    <location>
        <begin position="364"/>
        <end position="383"/>
    </location>
</feature>
<protein>
    <submittedName>
        <fullName evidence="9">ComEC/Rec2 family competence protein</fullName>
    </submittedName>
</protein>
<reference evidence="9 10" key="1">
    <citation type="submission" date="2024-03" db="EMBL/GenBank/DDBJ databases">
        <title>Cognatishimia coralii sp. nov., a marine bacterium isolated from coral surrounding seawater.</title>
        <authorList>
            <person name="Liu X."/>
            <person name="Liu S."/>
            <person name="Sun H."/>
            <person name="Zhang Y."/>
        </authorList>
    </citation>
    <scope>NUCLEOTIDE SEQUENCE [LARGE SCALE GENOMIC DNA]</scope>
    <source>
        <strain evidence="9 10">D5M38</strain>
    </source>
</reference>
<feature type="transmembrane region" description="Helical" evidence="6">
    <location>
        <begin position="257"/>
        <end position="279"/>
    </location>
</feature>
<dbReference type="Proteomes" id="UP001368270">
    <property type="component" value="Unassembled WGS sequence"/>
</dbReference>
<evidence type="ECO:0000259" key="7">
    <source>
        <dbReference type="Pfam" id="PF03772"/>
    </source>
</evidence>
<organism evidence="9 10">
    <name type="scientific">Cognatishimia coralii</name>
    <dbReference type="NCBI Taxonomy" id="3083254"/>
    <lineage>
        <taxon>Bacteria</taxon>
        <taxon>Pseudomonadati</taxon>
        <taxon>Pseudomonadota</taxon>
        <taxon>Alphaproteobacteria</taxon>
        <taxon>Rhodobacterales</taxon>
        <taxon>Paracoccaceae</taxon>
        <taxon>Cognatishimia</taxon>
    </lineage>
</organism>
<feature type="transmembrane region" description="Helical" evidence="6">
    <location>
        <begin position="299"/>
        <end position="320"/>
    </location>
</feature>
<feature type="transmembrane region" description="Helical" evidence="6">
    <location>
        <begin position="432"/>
        <end position="453"/>
    </location>
</feature>
<keyword evidence="2" id="KW-1003">Cell membrane</keyword>
<feature type="transmembrane region" description="Helical" evidence="6">
    <location>
        <begin position="68"/>
        <end position="86"/>
    </location>
</feature>
<dbReference type="PANTHER" id="PTHR30619">
    <property type="entry name" value="DNA INTERNALIZATION/COMPETENCE PROTEIN COMEC/REC2"/>
    <property type="match status" value="1"/>
</dbReference>
<evidence type="ECO:0000256" key="5">
    <source>
        <dbReference type="ARBA" id="ARBA00023136"/>
    </source>
</evidence>
<dbReference type="InterPro" id="IPR025405">
    <property type="entry name" value="DUF4131"/>
</dbReference>
<dbReference type="EMBL" id="JBBGAZ010000001">
    <property type="protein sequence ID" value="MEJ5216904.1"/>
    <property type="molecule type" value="Genomic_DNA"/>
</dbReference>
<feature type="transmembrane region" description="Helical" evidence="6">
    <location>
        <begin position="341"/>
        <end position="358"/>
    </location>
</feature>
<evidence type="ECO:0000256" key="1">
    <source>
        <dbReference type="ARBA" id="ARBA00004651"/>
    </source>
</evidence>
<keyword evidence="4 6" id="KW-1133">Transmembrane helix</keyword>
<evidence type="ECO:0000256" key="2">
    <source>
        <dbReference type="ARBA" id="ARBA00022475"/>
    </source>
</evidence>
<proteinExistence type="predicted"/>
<feature type="transmembrane region" description="Helical" evidence="6">
    <location>
        <begin position="19"/>
        <end position="37"/>
    </location>
</feature>
<feature type="transmembrane region" description="Helical" evidence="6">
    <location>
        <begin position="395"/>
        <end position="420"/>
    </location>
</feature>
<evidence type="ECO:0000256" key="3">
    <source>
        <dbReference type="ARBA" id="ARBA00022692"/>
    </source>
</evidence>
<dbReference type="NCBIfam" id="TIGR00360">
    <property type="entry name" value="ComEC_N-term"/>
    <property type="match status" value="1"/>
</dbReference>
<evidence type="ECO:0000256" key="6">
    <source>
        <dbReference type="SAM" id="Phobius"/>
    </source>
</evidence>
<dbReference type="Pfam" id="PF03772">
    <property type="entry name" value="Competence"/>
    <property type="match status" value="1"/>
</dbReference>
<dbReference type="Pfam" id="PF13567">
    <property type="entry name" value="DUF4131"/>
    <property type="match status" value="1"/>
</dbReference>
<feature type="transmembrane region" description="Helical" evidence="6">
    <location>
        <begin position="491"/>
        <end position="511"/>
    </location>
</feature>
<evidence type="ECO:0000313" key="9">
    <source>
        <dbReference type="EMBL" id="MEJ5216904.1"/>
    </source>
</evidence>
<dbReference type="InterPro" id="IPR052159">
    <property type="entry name" value="Competence_DNA_uptake"/>
</dbReference>
<comment type="caution">
    <text evidence="9">The sequence shown here is derived from an EMBL/GenBank/DDBJ whole genome shotgun (WGS) entry which is preliminary data.</text>
</comment>
<feature type="domain" description="DUF4131" evidence="8">
    <location>
        <begin position="44"/>
        <end position="195"/>
    </location>
</feature>